<keyword evidence="1" id="KW-0805">Transcription regulation</keyword>
<evidence type="ECO:0000313" key="7">
    <source>
        <dbReference type="Proteomes" id="UP000658127"/>
    </source>
</evidence>
<dbReference type="SUPFAM" id="SSF46689">
    <property type="entry name" value="Homeodomain-like"/>
    <property type="match status" value="1"/>
</dbReference>
<feature type="domain" description="HTH tetR-type" evidence="5">
    <location>
        <begin position="28"/>
        <end position="88"/>
    </location>
</feature>
<evidence type="ECO:0000313" key="6">
    <source>
        <dbReference type="EMBL" id="GGO00713.1"/>
    </source>
</evidence>
<evidence type="ECO:0000256" key="3">
    <source>
        <dbReference type="ARBA" id="ARBA00023163"/>
    </source>
</evidence>
<evidence type="ECO:0000256" key="1">
    <source>
        <dbReference type="ARBA" id="ARBA00023015"/>
    </source>
</evidence>
<proteinExistence type="predicted"/>
<dbReference type="PANTHER" id="PTHR47506:SF1">
    <property type="entry name" value="HTH-TYPE TRANSCRIPTIONAL REGULATOR YJDC"/>
    <property type="match status" value="1"/>
</dbReference>
<gene>
    <name evidence="6" type="ORF">GCM10011610_69970</name>
</gene>
<keyword evidence="7" id="KW-1185">Reference proteome</keyword>
<dbReference type="SUPFAM" id="SSF48498">
    <property type="entry name" value="Tetracyclin repressor-like, C-terminal domain"/>
    <property type="match status" value="1"/>
</dbReference>
<dbReference type="Gene3D" id="1.10.357.10">
    <property type="entry name" value="Tetracycline Repressor, domain 2"/>
    <property type="match status" value="1"/>
</dbReference>
<evidence type="ECO:0000259" key="5">
    <source>
        <dbReference type="PROSITE" id="PS50977"/>
    </source>
</evidence>
<keyword evidence="2 4" id="KW-0238">DNA-binding</keyword>
<dbReference type="InterPro" id="IPR009057">
    <property type="entry name" value="Homeodomain-like_sf"/>
</dbReference>
<evidence type="ECO:0000256" key="2">
    <source>
        <dbReference type="ARBA" id="ARBA00023125"/>
    </source>
</evidence>
<sequence length="227" mass="25159">MDGIAPEQVMVKNTRYTDSMANAAKTHDKPPRDRLMTAAQLFYSDGIRAVGVNRLLDEAQTPIMTLYRHFGSKEGLVEAYLIDRDQRLRAKFEREVERTGDTGRERVLAAFDFLGRLTADPEYRGCAFINVAVEMADPEHSFVDIAVAHKNFVREIFARYLTEAGLRHTEPLASQLLILMNGVFVSAQMHSNFKEAAAQARVAAEVLLDAALAAEANEQTGPESAAS</sequence>
<dbReference type="Proteomes" id="UP000658127">
    <property type="component" value="Unassembled WGS sequence"/>
</dbReference>
<keyword evidence="3" id="KW-0804">Transcription</keyword>
<comment type="caution">
    <text evidence="6">The sequence shown here is derived from an EMBL/GenBank/DDBJ whole genome shotgun (WGS) entry which is preliminary data.</text>
</comment>
<dbReference type="PANTHER" id="PTHR47506">
    <property type="entry name" value="TRANSCRIPTIONAL REGULATORY PROTEIN"/>
    <property type="match status" value="1"/>
</dbReference>
<organism evidence="6 7">
    <name type="scientific">Nocardia rhizosphaerihabitans</name>
    <dbReference type="NCBI Taxonomy" id="1691570"/>
    <lineage>
        <taxon>Bacteria</taxon>
        <taxon>Bacillati</taxon>
        <taxon>Actinomycetota</taxon>
        <taxon>Actinomycetes</taxon>
        <taxon>Mycobacteriales</taxon>
        <taxon>Nocardiaceae</taxon>
        <taxon>Nocardia</taxon>
    </lineage>
</organism>
<dbReference type="InterPro" id="IPR036271">
    <property type="entry name" value="Tet_transcr_reg_TetR-rel_C_sf"/>
</dbReference>
<dbReference type="Pfam" id="PF00440">
    <property type="entry name" value="TetR_N"/>
    <property type="match status" value="1"/>
</dbReference>
<accession>A0ABQ2L388</accession>
<evidence type="ECO:0000256" key="4">
    <source>
        <dbReference type="PROSITE-ProRule" id="PRU00335"/>
    </source>
</evidence>
<reference evidence="7" key="1">
    <citation type="journal article" date="2019" name="Int. J. Syst. Evol. Microbiol.">
        <title>The Global Catalogue of Microorganisms (GCM) 10K type strain sequencing project: providing services to taxonomists for standard genome sequencing and annotation.</title>
        <authorList>
            <consortium name="The Broad Institute Genomics Platform"/>
            <consortium name="The Broad Institute Genome Sequencing Center for Infectious Disease"/>
            <person name="Wu L."/>
            <person name="Ma J."/>
        </authorList>
    </citation>
    <scope>NUCLEOTIDE SEQUENCE [LARGE SCALE GENOMIC DNA]</scope>
    <source>
        <strain evidence="7">CGMCC 4.7329</strain>
    </source>
</reference>
<protein>
    <recommendedName>
        <fullName evidence="5">HTH tetR-type domain-containing protein</fullName>
    </recommendedName>
</protein>
<dbReference type="EMBL" id="BMNE01000016">
    <property type="protein sequence ID" value="GGO00713.1"/>
    <property type="molecule type" value="Genomic_DNA"/>
</dbReference>
<name>A0ABQ2L388_9NOCA</name>
<dbReference type="InterPro" id="IPR001647">
    <property type="entry name" value="HTH_TetR"/>
</dbReference>
<feature type="DNA-binding region" description="H-T-H motif" evidence="4">
    <location>
        <begin position="51"/>
        <end position="70"/>
    </location>
</feature>
<dbReference type="PROSITE" id="PS50977">
    <property type="entry name" value="HTH_TETR_2"/>
    <property type="match status" value="1"/>
</dbReference>